<comment type="caution">
    <text evidence="1">The sequence shown here is derived from an EMBL/GenBank/DDBJ whole genome shotgun (WGS) entry which is preliminary data.</text>
</comment>
<dbReference type="EMBL" id="BTRK01000006">
    <property type="protein sequence ID" value="GMR60595.1"/>
    <property type="molecule type" value="Genomic_DNA"/>
</dbReference>
<sequence length="176" mass="19894">MDHILLSSVDLWNTTMMVLTSTQHSESMDADSNGQFVWLFLQTVCSLHQLVSKSNGLSTTKRKIQYLEIHEKGKRADALAAMNVVEVGREEAIPWIHRGQPFGAEDEKGISVSRDGNVDSSGTHEGILLLLRSRYCQEDHDVRLPTLNLHDWAIPKFLHGRSSSDEVEERSKQLQK</sequence>
<keyword evidence="2" id="KW-1185">Reference proteome</keyword>
<evidence type="ECO:0000313" key="2">
    <source>
        <dbReference type="Proteomes" id="UP001328107"/>
    </source>
</evidence>
<protein>
    <submittedName>
        <fullName evidence="1">Uncharacterized protein</fullName>
    </submittedName>
</protein>
<dbReference type="Proteomes" id="UP001328107">
    <property type="component" value="Unassembled WGS sequence"/>
</dbReference>
<feature type="non-terminal residue" evidence="1">
    <location>
        <position position="176"/>
    </location>
</feature>
<proteinExistence type="predicted"/>
<gene>
    <name evidence="1" type="ORF">PMAYCL1PPCAC_30790</name>
</gene>
<reference evidence="2" key="1">
    <citation type="submission" date="2022-10" db="EMBL/GenBank/DDBJ databases">
        <title>Genome assembly of Pristionchus species.</title>
        <authorList>
            <person name="Yoshida K."/>
            <person name="Sommer R.J."/>
        </authorList>
    </citation>
    <scope>NUCLEOTIDE SEQUENCE [LARGE SCALE GENOMIC DNA]</scope>
    <source>
        <strain evidence="2">RS5460</strain>
    </source>
</reference>
<organism evidence="1 2">
    <name type="scientific">Pristionchus mayeri</name>
    <dbReference type="NCBI Taxonomy" id="1317129"/>
    <lineage>
        <taxon>Eukaryota</taxon>
        <taxon>Metazoa</taxon>
        <taxon>Ecdysozoa</taxon>
        <taxon>Nematoda</taxon>
        <taxon>Chromadorea</taxon>
        <taxon>Rhabditida</taxon>
        <taxon>Rhabditina</taxon>
        <taxon>Diplogasteromorpha</taxon>
        <taxon>Diplogasteroidea</taxon>
        <taxon>Neodiplogasteridae</taxon>
        <taxon>Pristionchus</taxon>
    </lineage>
</organism>
<name>A0AAN5DEG1_9BILA</name>
<evidence type="ECO:0000313" key="1">
    <source>
        <dbReference type="EMBL" id="GMR60595.1"/>
    </source>
</evidence>
<dbReference type="AlphaFoldDB" id="A0AAN5DEG1"/>
<accession>A0AAN5DEG1</accession>